<dbReference type="InParanoid" id="D9Q029"/>
<dbReference type="HOGENOM" id="CLU_1792006_0_0_2"/>
<dbReference type="KEGG" id="asc:ASAC_0260"/>
<reference evidence="1 2" key="1">
    <citation type="journal article" date="2010" name="Appl. Environ. Microbiol.">
        <title>The genome sequence of the crenarchaeon Acidilobus saccharovorans supports a new order, Acidilobales, and suggests an important ecological role in terrestrial acidic hot springs.</title>
        <authorList>
            <person name="Mardanov A.V."/>
            <person name="Svetlitchnyi V.A."/>
            <person name="Beletsky A.V."/>
            <person name="Prokofeva M.I."/>
            <person name="Bonch-Osmolovskaya E.A."/>
            <person name="Ravin N.V."/>
            <person name="Skryabin K.G."/>
        </authorList>
    </citation>
    <scope>NUCLEOTIDE SEQUENCE [LARGE SCALE GENOMIC DNA]</scope>
    <source>
        <strain evidence="2">DSM 16705 / JCM 18335 / VKM B-2471 / 345-15</strain>
    </source>
</reference>
<keyword evidence="2" id="KW-1185">Reference proteome</keyword>
<sequence length="144" mass="16074">MSSSLHEEYYELLWRAVKFGLSEVRSGCVDAKTLEGECVKSRGYRSFVEMPLYIRLLCASSAVIAELMCDYFSVIADYVASNGLDRDGLCQELREADLLLVVISSTLAEEAAEYKIHDSVYEAFQNAVSNIRGLSKSLCPDDHN</sequence>
<name>D9Q029_ACIS3</name>
<proteinExistence type="predicted"/>
<gene>
    <name evidence="1" type="ordered locus">ASAC_0260</name>
</gene>
<dbReference type="RefSeq" id="WP_013266179.1">
    <property type="nucleotide sequence ID" value="NC_014374.1"/>
</dbReference>
<dbReference type="Proteomes" id="UP000000346">
    <property type="component" value="Chromosome"/>
</dbReference>
<dbReference type="AlphaFoldDB" id="D9Q029"/>
<dbReference type="GeneID" id="9498481"/>
<dbReference type="EMBL" id="CP001742">
    <property type="protein sequence ID" value="ADL18667.1"/>
    <property type="molecule type" value="Genomic_DNA"/>
</dbReference>
<evidence type="ECO:0000313" key="1">
    <source>
        <dbReference type="EMBL" id="ADL18667.1"/>
    </source>
</evidence>
<evidence type="ECO:0000313" key="2">
    <source>
        <dbReference type="Proteomes" id="UP000000346"/>
    </source>
</evidence>
<protein>
    <submittedName>
        <fullName evidence="1">Uncharacterized protein</fullName>
    </submittedName>
</protein>
<dbReference type="OrthoDB" id="383703at2157"/>
<accession>D9Q029</accession>
<organism evidence="1 2">
    <name type="scientific">Acidilobus saccharovorans (strain DSM 16705 / JCM 18335 / VKM B-2471 / 345-15)</name>
    <dbReference type="NCBI Taxonomy" id="666510"/>
    <lineage>
        <taxon>Archaea</taxon>
        <taxon>Thermoproteota</taxon>
        <taxon>Thermoprotei</taxon>
        <taxon>Acidilobales</taxon>
        <taxon>Acidilobaceae</taxon>
        <taxon>Acidilobus</taxon>
    </lineage>
</organism>